<dbReference type="InParanoid" id="A0A3N4LC87"/>
<evidence type="ECO:0000256" key="4">
    <source>
        <dbReference type="ARBA" id="ARBA00022737"/>
    </source>
</evidence>
<evidence type="ECO:0000256" key="11">
    <source>
        <dbReference type="PROSITE-ProRule" id="PRU00282"/>
    </source>
</evidence>
<dbReference type="PANTHER" id="PTHR46181:SF3">
    <property type="entry name" value="MITOCHONDRIAL GLYCINE TRANSPORTER"/>
    <property type="match status" value="1"/>
</dbReference>
<comment type="subcellular location">
    <subcellularLocation>
        <location evidence="1">Membrane</location>
        <topology evidence="1">Multi-pass membrane protein</topology>
    </subcellularLocation>
    <subcellularLocation>
        <location evidence="10">Mitochondrion inner membrane</location>
        <topology evidence="10">Multi-pass membrane protein</topology>
    </subcellularLocation>
</comment>
<reference evidence="13 14" key="1">
    <citation type="journal article" date="2018" name="Nat. Ecol. Evol.">
        <title>Pezizomycetes genomes reveal the molecular basis of ectomycorrhizal truffle lifestyle.</title>
        <authorList>
            <person name="Murat C."/>
            <person name="Payen T."/>
            <person name="Noel B."/>
            <person name="Kuo A."/>
            <person name="Morin E."/>
            <person name="Chen J."/>
            <person name="Kohler A."/>
            <person name="Krizsan K."/>
            <person name="Balestrini R."/>
            <person name="Da Silva C."/>
            <person name="Montanini B."/>
            <person name="Hainaut M."/>
            <person name="Levati E."/>
            <person name="Barry K.W."/>
            <person name="Belfiori B."/>
            <person name="Cichocki N."/>
            <person name="Clum A."/>
            <person name="Dockter R.B."/>
            <person name="Fauchery L."/>
            <person name="Guy J."/>
            <person name="Iotti M."/>
            <person name="Le Tacon F."/>
            <person name="Lindquist E.A."/>
            <person name="Lipzen A."/>
            <person name="Malagnac F."/>
            <person name="Mello A."/>
            <person name="Molinier V."/>
            <person name="Miyauchi S."/>
            <person name="Poulain J."/>
            <person name="Riccioni C."/>
            <person name="Rubini A."/>
            <person name="Sitrit Y."/>
            <person name="Splivallo R."/>
            <person name="Traeger S."/>
            <person name="Wang M."/>
            <person name="Zifcakova L."/>
            <person name="Wipf D."/>
            <person name="Zambonelli A."/>
            <person name="Paolocci F."/>
            <person name="Nowrousian M."/>
            <person name="Ottonello S."/>
            <person name="Baldrian P."/>
            <person name="Spatafora J.W."/>
            <person name="Henrissat B."/>
            <person name="Nagy L.G."/>
            <person name="Aury J.M."/>
            <person name="Wincker P."/>
            <person name="Grigoriev I.V."/>
            <person name="Bonfante P."/>
            <person name="Martin F.M."/>
        </authorList>
    </citation>
    <scope>NUCLEOTIDE SEQUENCE [LARGE SCALE GENOMIC DNA]</scope>
    <source>
        <strain evidence="13 14">ATCC MYA-4762</strain>
    </source>
</reference>
<protein>
    <recommendedName>
        <fullName evidence="10">Mitochondrial glycine transporter</fullName>
    </recommendedName>
    <alternativeName>
        <fullName evidence="10">Solute carrier family 25 member 38 homolog</fullName>
    </alternativeName>
</protein>
<dbReference type="SUPFAM" id="SSF103506">
    <property type="entry name" value="Mitochondrial carrier"/>
    <property type="match status" value="1"/>
</dbReference>
<accession>A0A3N4LC87</accession>
<keyword evidence="3 10" id="KW-0812">Transmembrane</keyword>
<dbReference type="GO" id="GO:0015187">
    <property type="term" value="F:glycine transmembrane transporter activity"/>
    <property type="evidence" value="ECO:0007669"/>
    <property type="project" value="UniProtKB-UniRule"/>
</dbReference>
<keyword evidence="4 10" id="KW-0677">Repeat</keyword>
<dbReference type="InterPro" id="IPR030847">
    <property type="entry name" value="Hem25/SLC25A38"/>
</dbReference>
<dbReference type="EMBL" id="ML121653">
    <property type="protein sequence ID" value="RPB18261.1"/>
    <property type="molecule type" value="Genomic_DNA"/>
</dbReference>
<evidence type="ECO:0000313" key="13">
    <source>
        <dbReference type="EMBL" id="RPB18261.1"/>
    </source>
</evidence>
<name>A0A3N4LC87_9PEZI</name>
<feature type="repeat" description="Solcar" evidence="11">
    <location>
        <begin position="136"/>
        <end position="221"/>
    </location>
</feature>
<dbReference type="Pfam" id="PF00153">
    <property type="entry name" value="Mito_carr"/>
    <property type="match status" value="3"/>
</dbReference>
<sequence length="333" mass="35837">MSEGTPHHPALPPTLSAPPTTTQSSRISHLSHFASGLSSGALAAFLLQPADLLKTRLQQSHPHTSLPQTFLTIIRGPSPIPTLWRGTVPSVLRTSIGSALYFSTLASIRDLLATNHQRHLATQSYQTGHSSAMVQLSPSANLLSGAIARASAGFVMMPVTILKVRFESDLYPQYRSLLSASSSILKTEGIAGFFRGWGATAVRDAPNAGLYLFFYEAGKKNLSKLVNKDSQSGAGISSSTATWVNMTSSALAGAASTAVTNPFDTLKTRLQVLPEVYTNMWTALVRILREEGVRRLFDGLGLRMGRKAVSSSVVWTGYEFFIGRKSRGGAEER</sequence>
<keyword evidence="2 10" id="KW-0813">Transport</keyword>
<comment type="function">
    <text evidence="10">Mitochondrial glycine transporter that imports glycine into the mitochondrial matrix. Plays an important role in providing glycine for the first enzymatic step in heme biosynthesis, the condensation of glycine with succinyl-CoA to produce 5-aminolevulinate (ALA) in the miochondrial matrix.</text>
</comment>
<keyword evidence="5 10" id="KW-0999">Mitochondrion inner membrane</keyword>
<dbReference type="PANTHER" id="PTHR46181">
    <property type="entry name" value="MITOCHONDRIAL GLYCINE TRANSPORTER"/>
    <property type="match status" value="1"/>
</dbReference>
<evidence type="ECO:0000256" key="12">
    <source>
        <dbReference type="SAM" id="MobiDB-lite"/>
    </source>
</evidence>
<organism evidence="13 14">
    <name type="scientific">Terfezia boudieri ATCC MYA-4762</name>
    <dbReference type="NCBI Taxonomy" id="1051890"/>
    <lineage>
        <taxon>Eukaryota</taxon>
        <taxon>Fungi</taxon>
        <taxon>Dikarya</taxon>
        <taxon>Ascomycota</taxon>
        <taxon>Pezizomycotina</taxon>
        <taxon>Pezizomycetes</taxon>
        <taxon>Pezizales</taxon>
        <taxon>Pezizaceae</taxon>
        <taxon>Terfezia</taxon>
    </lineage>
</organism>
<comment type="similarity">
    <text evidence="10">Belongs to the mitochondrial carrier (TC 2.A.29) family. SLC25A38 subfamily.</text>
</comment>
<dbReference type="GO" id="GO:1904983">
    <property type="term" value="P:glycine import into mitochondrion"/>
    <property type="evidence" value="ECO:0007669"/>
    <property type="project" value="UniProtKB-UniRule"/>
</dbReference>
<dbReference type="Gene3D" id="1.50.40.10">
    <property type="entry name" value="Mitochondrial carrier domain"/>
    <property type="match status" value="1"/>
</dbReference>
<gene>
    <name evidence="13" type="ORF">L211DRAFT_843812</name>
</gene>
<dbReference type="PROSITE" id="PS50920">
    <property type="entry name" value="SOLCAR"/>
    <property type="match status" value="3"/>
</dbReference>
<evidence type="ECO:0000256" key="7">
    <source>
        <dbReference type="ARBA" id="ARBA00023128"/>
    </source>
</evidence>
<evidence type="ECO:0000256" key="2">
    <source>
        <dbReference type="ARBA" id="ARBA00022448"/>
    </source>
</evidence>
<dbReference type="Proteomes" id="UP000267821">
    <property type="component" value="Unassembled WGS sequence"/>
</dbReference>
<dbReference type="GO" id="GO:0005743">
    <property type="term" value="C:mitochondrial inner membrane"/>
    <property type="evidence" value="ECO:0007669"/>
    <property type="project" value="UniProtKB-SubCell"/>
</dbReference>
<keyword evidence="6 10" id="KW-1133">Transmembrane helix</keyword>
<evidence type="ECO:0000256" key="6">
    <source>
        <dbReference type="ARBA" id="ARBA00022989"/>
    </source>
</evidence>
<keyword evidence="8 10" id="KW-0472">Membrane</keyword>
<dbReference type="FunCoup" id="A0A3N4LC87">
    <property type="interactions" value="100"/>
</dbReference>
<evidence type="ECO:0000313" key="14">
    <source>
        <dbReference type="Proteomes" id="UP000267821"/>
    </source>
</evidence>
<dbReference type="InterPro" id="IPR018108">
    <property type="entry name" value="MCP_transmembrane"/>
</dbReference>
<evidence type="ECO:0000256" key="3">
    <source>
        <dbReference type="ARBA" id="ARBA00022692"/>
    </source>
</evidence>
<feature type="repeat" description="Solcar" evidence="11">
    <location>
        <begin position="27"/>
        <end position="111"/>
    </location>
</feature>
<evidence type="ECO:0000256" key="9">
    <source>
        <dbReference type="ARBA" id="ARBA00034060"/>
    </source>
</evidence>
<evidence type="ECO:0000256" key="10">
    <source>
        <dbReference type="HAMAP-Rule" id="MF_03064"/>
    </source>
</evidence>
<comment type="catalytic activity">
    <reaction evidence="9 10">
        <text>glycine(in) = glycine(out)</text>
        <dbReference type="Rhea" id="RHEA:70715"/>
        <dbReference type="ChEBI" id="CHEBI:57305"/>
    </reaction>
</comment>
<dbReference type="InterPro" id="IPR023395">
    <property type="entry name" value="MCP_dom_sf"/>
</dbReference>
<dbReference type="AlphaFoldDB" id="A0A3N4LC87"/>
<dbReference type="HAMAP" id="MF_03064">
    <property type="entry name" value="SLC25A38"/>
    <property type="match status" value="1"/>
</dbReference>
<evidence type="ECO:0000256" key="1">
    <source>
        <dbReference type="ARBA" id="ARBA00004141"/>
    </source>
</evidence>
<feature type="region of interest" description="Disordered" evidence="12">
    <location>
        <begin position="1"/>
        <end position="24"/>
    </location>
</feature>
<keyword evidence="7 10" id="KW-0496">Mitochondrion</keyword>
<proteinExistence type="inferred from homology"/>
<keyword evidence="14" id="KW-1185">Reference proteome</keyword>
<feature type="repeat" description="Solcar" evidence="11">
    <location>
        <begin position="240"/>
        <end position="324"/>
    </location>
</feature>
<dbReference type="OrthoDB" id="1924968at2759"/>
<dbReference type="STRING" id="1051890.A0A3N4LC87"/>
<evidence type="ECO:0000256" key="5">
    <source>
        <dbReference type="ARBA" id="ARBA00022792"/>
    </source>
</evidence>
<evidence type="ECO:0000256" key="8">
    <source>
        <dbReference type="ARBA" id="ARBA00023136"/>
    </source>
</evidence>